<accession>A0A8T2Q5F9</accession>
<organism evidence="2 3">
    <name type="scientific">Ceratopteris richardii</name>
    <name type="common">Triangle waterfern</name>
    <dbReference type="NCBI Taxonomy" id="49495"/>
    <lineage>
        <taxon>Eukaryota</taxon>
        <taxon>Viridiplantae</taxon>
        <taxon>Streptophyta</taxon>
        <taxon>Embryophyta</taxon>
        <taxon>Tracheophyta</taxon>
        <taxon>Polypodiopsida</taxon>
        <taxon>Polypodiidae</taxon>
        <taxon>Polypodiales</taxon>
        <taxon>Pteridineae</taxon>
        <taxon>Pteridaceae</taxon>
        <taxon>Parkerioideae</taxon>
        <taxon>Ceratopteris</taxon>
    </lineage>
</organism>
<evidence type="ECO:0000313" key="2">
    <source>
        <dbReference type="EMBL" id="KAH7278880.1"/>
    </source>
</evidence>
<dbReference type="SUPFAM" id="SSF48371">
    <property type="entry name" value="ARM repeat"/>
    <property type="match status" value="1"/>
</dbReference>
<comment type="caution">
    <text evidence="2">The sequence shown here is derived from an EMBL/GenBank/DDBJ whole genome shotgun (WGS) entry which is preliminary data.</text>
</comment>
<dbReference type="InterPro" id="IPR011989">
    <property type="entry name" value="ARM-like"/>
</dbReference>
<sequence length="555" mass="61172">MDYENLSRTNSVDMDSFISSPKCITADATSPLAIHVYTELAKLHKHTLIPYLPRIMDSVLASISSSLQLHPACVQVVAALATYTIDSSRDPASNEETFRSLCQPLLSALSSCHPLHLSEGAASCLKGLVESDRWRCAPLDLQEAVCAKGMEALTNKCTHKVSHVELMQSLTKFSSCVVIQGYGAPLLAVGMDMLQTSSDSMMRIAAARLLEGILKVADAELLDLDLSPIVGALQEYQQDEVAGVRTAATDSLKIDNSYMLSENLHVPSMCHESHGNSPASDCLSMVNGFRSWKAPCPSTSFLSMPSSKKSDKCSHRLPLAPLHQSSIINSGHALARKHPASKHSELKENVAPTLHGRGHTSKNESKVVRVPEKVSPLLWPQRAISKKMLEDWSLFDSPHTPIVSFHEEPHERDSSVTTLLEKHFGKQKYFFEEEFDVCLENTAGNKLCSSRKSATCIEEGNSSDMEDNRFLNQEFCRSSSGTLGTDMCRGIEGICSQDEEYSTECRSEITSDQETSPQVLQERHLDFVCCFYTLVCLIAGKRVACLSISRFCSWQ</sequence>
<dbReference type="EMBL" id="CM035443">
    <property type="protein sequence ID" value="KAH7278880.1"/>
    <property type="molecule type" value="Genomic_DNA"/>
</dbReference>
<dbReference type="InterPro" id="IPR033337">
    <property type="entry name" value="TORTIFOLIA1/SINE1-2"/>
</dbReference>
<dbReference type="PANTHER" id="PTHR31355:SF4">
    <property type="entry name" value="TOG DOMAIN-CONTAINING PROTEIN"/>
    <property type="match status" value="1"/>
</dbReference>
<reference evidence="2" key="1">
    <citation type="submission" date="2021-08" db="EMBL/GenBank/DDBJ databases">
        <title>WGS assembly of Ceratopteris richardii.</title>
        <authorList>
            <person name="Marchant D.B."/>
            <person name="Chen G."/>
            <person name="Jenkins J."/>
            <person name="Shu S."/>
            <person name="Leebens-Mack J."/>
            <person name="Grimwood J."/>
            <person name="Schmutz J."/>
            <person name="Soltis P."/>
            <person name="Soltis D."/>
            <person name="Chen Z.-H."/>
        </authorList>
    </citation>
    <scope>NUCLEOTIDE SEQUENCE</scope>
    <source>
        <strain evidence="2">Whitten #5841</strain>
        <tissue evidence="2">Leaf</tissue>
    </source>
</reference>
<dbReference type="Proteomes" id="UP000825935">
    <property type="component" value="Chromosome 38"/>
</dbReference>
<evidence type="ECO:0000259" key="1">
    <source>
        <dbReference type="Pfam" id="PF24714"/>
    </source>
</evidence>
<name>A0A8T2Q5F9_CERRI</name>
<protein>
    <recommendedName>
        <fullName evidence="1">TORTIFOLIA1/SINE1-2 N-terminal domain-containing protein</fullName>
    </recommendedName>
</protein>
<dbReference type="AlphaFoldDB" id="A0A8T2Q5F9"/>
<keyword evidence="3" id="KW-1185">Reference proteome</keyword>
<feature type="domain" description="TORTIFOLIA1/SINE1-2 N-terminal" evidence="1">
    <location>
        <begin position="33"/>
        <end position="253"/>
    </location>
</feature>
<gene>
    <name evidence="2" type="ORF">KP509_38G061800</name>
</gene>
<dbReference type="PANTHER" id="PTHR31355">
    <property type="entry name" value="MICROTUBULE-ASSOCIATED PROTEIN TORTIFOLIA1"/>
    <property type="match status" value="1"/>
</dbReference>
<dbReference type="InterPro" id="IPR016024">
    <property type="entry name" value="ARM-type_fold"/>
</dbReference>
<dbReference type="Gene3D" id="1.25.10.10">
    <property type="entry name" value="Leucine-rich Repeat Variant"/>
    <property type="match status" value="1"/>
</dbReference>
<dbReference type="OrthoDB" id="611190at2759"/>
<dbReference type="GO" id="GO:0005874">
    <property type="term" value="C:microtubule"/>
    <property type="evidence" value="ECO:0007669"/>
    <property type="project" value="InterPro"/>
</dbReference>
<dbReference type="InterPro" id="IPR057600">
    <property type="entry name" value="TORTIFOLIA1/SINE1-2_N"/>
</dbReference>
<evidence type="ECO:0000313" key="3">
    <source>
        <dbReference type="Proteomes" id="UP000825935"/>
    </source>
</evidence>
<dbReference type="GO" id="GO:0008017">
    <property type="term" value="F:microtubule binding"/>
    <property type="evidence" value="ECO:0007669"/>
    <property type="project" value="InterPro"/>
</dbReference>
<proteinExistence type="predicted"/>
<dbReference type="Pfam" id="PF24714">
    <property type="entry name" value="TOR1L1_N"/>
    <property type="match status" value="1"/>
</dbReference>